<feature type="transmembrane region" description="Helical" evidence="1">
    <location>
        <begin position="59"/>
        <end position="80"/>
    </location>
</feature>
<evidence type="ECO:0000313" key="2">
    <source>
        <dbReference type="EMBL" id="VUD71335.1"/>
    </source>
</evidence>
<keyword evidence="1" id="KW-0812">Transmembrane</keyword>
<accession>A0A509ECU7</accession>
<reference evidence="2 3" key="1">
    <citation type="submission" date="2019-06" db="EMBL/GenBank/DDBJ databases">
        <authorList>
            <person name="Rodrigo-Torres L."/>
            <person name="Arahal R. D."/>
            <person name="Lucena T."/>
        </authorList>
    </citation>
    <scope>NUCLEOTIDE SEQUENCE [LARGE SCALE GENOMIC DNA]</scope>
    <source>
        <strain evidence="2 3">SB0023/3</strain>
    </source>
</reference>
<keyword evidence="3" id="KW-1185">Reference proteome</keyword>
<evidence type="ECO:0000256" key="1">
    <source>
        <dbReference type="SAM" id="Phobius"/>
    </source>
</evidence>
<evidence type="ECO:0000313" key="3">
    <source>
        <dbReference type="Proteomes" id="UP000410984"/>
    </source>
</evidence>
<dbReference type="AlphaFoldDB" id="A0A509ECU7"/>
<dbReference type="OrthoDB" id="7999051at2"/>
<protein>
    <submittedName>
        <fullName evidence="2">Uncharacterized protein</fullName>
    </submittedName>
</protein>
<proteinExistence type="predicted"/>
<dbReference type="RefSeq" id="WP_142582767.1">
    <property type="nucleotide sequence ID" value="NZ_CABFPH010000020.1"/>
</dbReference>
<sequence>MQDGSVPERPLPECLTRFLSAPYAGLDTSTPVDLPRAGLVPRTVPRSARAPNRALRLTLYWAAFYNAVGFAIIVALWLAMP</sequence>
<organism evidence="2 3">
    <name type="scientific">Methylobacterium symbioticum</name>
    <dbReference type="NCBI Taxonomy" id="2584084"/>
    <lineage>
        <taxon>Bacteria</taxon>
        <taxon>Pseudomonadati</taxon>
        <taxon>Pseudomonadota</taxon>
        <taxon>Alphaproteobacteria</taxon>
        <taxon>Hyphomicrobiales</taxon>
        <taxon>Methylobacteriaceae</taxon>
        <taxon>Methylobacterium</taxon>
    </lineage>
</organism>
<keyword evidence="1" id="KW-0472">Membrane</keyword>
<gene>
    <name evidence="2" type="ORF">MET9862_01913</name>
</gene>
<name>A0A509ECU7_9HYPH</name>
<dbReference type="EMBL" id="CABFPH010000020">
    <property type="protein sequence ID" value="VUD71335.1"/>
    <property type="molecule type" value="Genomic_DNA"/>
</dbReference>
<keyword evidence="1" id="KW-1133">Transmembrane helix</keyword>
<dbReference type="Proteomes" id="UP000410984">
    <property type="component" value="Unassembled WGS sequence"/>
</dbReference>